<evidence type="ECO:0000256" key="3">
    <source>
        <dbReference type="HAMAP-Rule" id="MF_00023"/>
    </source>
</evidence>
<dbReference type="PATRIC" id="fig|1617427.3.peg.290"/>
<dbReference type="Proteomes" id="UP000070449">
    <property type="component" value="Unassembled WGS sequence"/>
</dbReference>
<dbReference type="CDD" id="cd09294">
    <property type="entry name" value="SmpB"/>
    <property type="match status" value="1"/>
</dbReference>
<dbReference type="STRING" id="1617427.UZ20_WS6002000275"/>
<feature type="compositionally biased region" description="Basic and acidic residues" evidence="5">
    <location>
        <begin position="244"/>
        <end position="259"/>
    </location>
</feature>
<reference evidence="7 8" key="1">
    <citation type="submission" date="2015-02" db="EMBL/GenBank/DDBJ databases">
        <title>Improved understanding of the partial-nitritation anammox process through 23 genomes representing the majority of the microbial community.</title>
        <authorList>
            <person name="Speth D.R."/>
            <person name="In T Zandt M."/>
            <person name="Guerrero Cruz S."/>
            <person name="Jetten M.S."/>
            <person name="Dutilh B.E."/>
        </authorList>
    </citation>
    <scope>NUCLEOTIDE SEQUENCE [LARGE SCALE GENOMIC DNA]</scope>
    <source>
        <strain evidence="7">OLB21</strain>
    </source>
</reference>
<keyword evidence="6" id="KW-0472">Membrane</keyword>
<dbReference type="EMBL" id="JYPD01000012">
    <property type="protein sequence ID" value="KXK09707.1"/>
    <property type="molecule type" value="Genomic_DNA"/>
</dbReference>
<name>A0A136KJV3_9BACT</name>
<dbReference type="SUPFAM" id="SSF63825">
    <property type="entry name" value="YWTD domain"/>
    <property type="match status" value="1"/>
</dbReference>
<feature type="compositionally biased region" description="Acidic residues" evidence="5">
    <location>
        <begin position="217"/>
        <end position="243"/>
    </location>
</feature>
<evidence type="ECO:0000256" key="6">
    <source>
        <dbReference type="SAM" id="Phobius"/>
    </source>
</evidence>
<dbReference type="GO" id="GO:0005829">
    <property type="term" value="C:cytosol"/>
    <property type="evidence" value="ECO:0007669"/>
    <property type="project" value="TreeGrafter"/>
</dbReference>
<feature type="transmembrane region" description="Helical" evidence="6">
    <location>
        <begin position="364"/>
        <end position="382"/>
    </location>
</feature>
<comment type="function">
    <text evidence="3">Required for rescue of stalled ribosomes mediated by trans-translation. Binds to transfer-messenger RNA (tmRNA), required for stable association of tmRNA with ribosomes. tmRNA and SmpB together mimic tRNA shape, replacing the anticodon stem-loop with SmpB. tmRNA is encoded by the ssrA gene; the 2 termini fold to resemble tRNA(Ala) and it encodes a 'tag peptide', a short internal open reading frame. During trans-translation Ala-aminoacylated tmRNA acts like a tRNA, entering the A-site of stalled ribosomes, displacing the stalled mRNA. The ribosome then switches to translate the ORF on the tmRNA; the nascent peptide is terminated with the 'tag peptide' encoded by the tmRNA and targeted for degradation. The ribosome is freed to recommence translation, which seems to be the essential function of trans-translation.</text>
</comment>
<dbReference type="NCBIfam" id="NF003843">
    <property type="entry name" value="PRK05422.1"/>
    <property type="match status" value="1"/>
</dbReference>
<protein>
    <recommendedName>
        <fullName evidence="3">SsrA-binding protein</fullName>
    </recommendedName>
    <alternativeName>
        <fullName evidence="3">Small protein B</fullName>
    </alternativeName>
</protein>
<organism evidence="7 8">
    <name type="scientific">candidate division WS6 bacterium OLB21</name>
    <dbReference type="NCBI Taxonomy" id="1617427"/>
    <lineage>
        <taxon>Bacteria</taxon>
        <taxon>Candidatus Dojkabacteria</taxon>
    </lineage>
</organism>
<dbReference type="AlphaFoldDB" id="A0A136KJV3"/>
<dbReference type="InterPro" id="IPR000037">
    <property type="entry name" value="SsrA-bd_prot"/>
</dbReference>
<dbReference type="HAMAP" id="MF_00023">
    <property type="entry name" value="SmpB"/>
    <property type="match status" value="1"/>
</dbReference>
<dbReference type="PROSITE" id="PS01317">
    <property type="entry name" value="SSRP"/>
    <property type="match status" value="1"/>
</dbReference>
<feature type="region of interest" description="Disordered" evidence="5">
    <location>
        <begin position="217"/>
        <end position="264"/>
    </location>
</feature>
<keyword evidence="6" id="KW-1133">Transmembrane helix</keyword>
<accession>A0A136KJV3</accession>
<dbReference type="GO" id="GO:0070930">
    <property type="term" value="P:trans-translation-dependent protein tagging"/>
    <property type="evidence" value="ECO:0007669"/>
    <property type="project" value="TreeGrafter"/>
</dbReference>
<dbReference type="PANTHER" id="PTHR30308">
    <property type="entry name" value="TMRNA-BINDING COMPONENT OF TRANS-TRANSLATION TAGGING COMPLEX"/>
    <property type="match status" value="1"/>
</dbReference>
<keyword evidence="2 3" id="KW-0694">RNA-binding</keyword>
<dbReference type="Pfam" id="PF01668">
    <property type="entry name" value="SmpB"/>
    <property type="match status" value="1"/>
</dbReference>
<evidence type="ECO:0000256" key="1">
    <source>
        <dbReference type="ARBA" id="ARBA00022490"/>
    </source>
</evidence>
<proteinExistence type="inferred from homology"/>
<comment type="caution">
    <text evidence="7">The sequence shown here is derived from an EMBL/GenBank/DDBJ whole genome shotgun (WGS) entry which is preliminary data.</text>
</comment>
<evidence type="ECO:0000313" key="7">
    <source>
        <dbReference type="EMBL" id="KXK09707.1"/>
    </source>
</evidence>
<comment type="subcellular location">
    <subcellularLocation>
        <location evidence="3">Cytoplasm</location>
    </subcellularLocation>
    <text evidence="3">The tmRNA-SmpB complex associates with stalled 70S ribosomes.</text>
</comment>
<dbReference type="Gene3D" id="2.120.10.30">
    <property type="entry name" value="TolB, C-terminal domain"/>
    <property type="match status" value="1"/>
</dbReference>
<dbReference type="NCBIfam" id="TIGR00086">
    <property type="entry name" value="smpB"/>
    <property type="match status" value="1"/>
</dbReference>
<dbReference type="SUPFAM" id="SSF74982">
    <property type="entry name" value="Small protein B (SmpB)"/>
    <property type="match status" value="1"/>
</dbReference>
<dbReference type="InterPro" id="IPR011042">
    <property type="entry name" value="6-blade_b-propeller_TolB-like"/>
</dbReference>
<evidence type="ECO:0000313" key="8">
    <source>
        <dbReference type="Proteomes" id="UP000070449"/>
    </source>
</evidence>
<dbReference type="Gene3D" id="2.40.280.10">
    <property type="match status" value="1"/>
</dbReference>
<sequence>MNEEFMRKRGEIFAAISMTGPETFNVSTAGNLLLDHLHETYFENPTDKPLLALEKAIISTQAYLQKILENDQAAETGIDIDLLALVVHKRVASFVSMGQCHAHIYRDGILTDIAPALKDPTGRAQIKIGSMLLKRNDIIILSSPIVVKELTRDDIVEVCVNFSDDLFKKRVFDNNALVSAIMVGYEVDRQSARAERELVVSSGKNELEDEDLTLADLVEQENAEVEPEADIESETESEMESETESERENLDERENEQDNKSVSPIGSLKAKVSELKLKLSSALAKSRRRVRGKAPLAVTPAEVRAKAQTTDVNYDQPTYKVVFDKIFLILKKAFLSIKKLLLEDILGVKKDQLYLKGKGPGRNWRVILIAVFALVMLLYFSVTSIQERNATIARENEAEMHLNKAVELIEEVDKVAEIISRATSGEERKQASLEKLSTAESELNKAKEVEKFAEQVEENLKKLEGIRDLLNKTVAVVDPNVVVDIAGLFPGANPSDIVISKNELFISDSEYGKIYRSSLSGADLKEFASGLTRPRSITADNNGNIVLLDEDGDRRLATVNREDGTITRHAGTSAFRLGNVAQIEFADIFGGRIYGVDQSIKSVIMLQRSGESYGIPERRFSFDELASGTDIAISDLKIYLLANIKQGLYRALNNVDDTPVLTGLNSGENLFSATALFVDEVNVYIADPSKKRILIFPKDVNQINLRAQYVYRGESNSVFTNIKEIIANRQNGKLYVLTEQRSTNSHLLSLKSFRMKILAKNKKALFNFEPVATYTAGIVLEGWEVKSVKTGRISLKESFITMRKGEAFLTGAHIAKWPGMSDAQLKSETRDRKLLLNASELKQLARGVKERGSTIVPLDMHLQRNNVKLSLALARGKKLHDKRAKIKETEQKRSIARDIKYYNLK</sequence>
<keyword evidence="6" id="KW-0812">Transmembrane</keyword>
<comment type="similarity">
    <text evidence="3">Belongs to the SmpB family.</text>
</comment>
<dbReference type="InterPro" id="IPR020081">
    <property type="entry name" value="SsrA-bd_prot_CS"/>
</dbReference>
<evidence type="ECO:0000256" key="4">
    <source>
        <dbReference type="SAM" id="Coils"/>
    </source>
</evidence>
<keyword evidence="1 3" id="KW-0963">Cytoplasm</keyword>
<evidence type="ECO:0000256" key="5">
    <source>
        <dbReference type="SAM" id="MobiDB-lite"/>
    </source>
</evidence>
<feature type="coiled-coil region" evidence="4">
    <location>
        <begin position="429"/>
        <end position="473"/>
    </location>
</feature>
<dbReference type="InterPro" id="IPR023620">
    <property type="entry name" value="SmpB"/>
</dbReference>
<gene>
    <name evidence="3 7" type="primary">smpB</name>
    <name evidence="7" type="ORF">UZ20_WS6002000275</name>
</gene>
<evidence type="ECO:0000256" key="2">
    <source>
        <dbReference type="ARBA" id="ARBA00022884"/>
    </source>
</evidence>
<dbReference type="GO" id="GO:0003723">
    <property type="term" value="F:RNA binding"/>
    <property type="evidence" value="ECO:0007669"/>
    <property type="project" value="UniProtKB-UniRule"/>
</dbReference>
<dbReference type="PANTHER" id="PTHR30308:SF2">
    <property type="entry name" value="SSRA-BINDING PROTEIN"/>
    <property type="match status" value="1"/>
</dbReference>
<dbReference type="GO" id="GO:0070929">
    <property type="term" value="P:trans-translation"/>
    <property type="evidence" value="ECO:0007669"/>
    <property type="project" value="UniProtKB-UniRule"/>
</dbReference>
<keyword evidence="4" id="KW-0175">Coiled coil</keyword>